<evidence type="ECO:0000259" key="1">
    <source>
        <dbReference type="Pfam" id="PF01593"/>
    </source>
</evidence>
<dbReference type="EMBL" id="NQWH01000039">
    <property type="protein sequence ID" value="PHP26390.1"/>
    <property type="molecule type" value="Genomic_DNA"/>
</dbReference>
<dbReference type="PANTHER" id="PTHR42923:SF47">
    <property type="entry name" value="BLR3003 PROTEIN"/>
    <property type="match status" value="1"/>
</dbReference>
<dbReference type="Proteomes" id="UP000221860">
    <property type="component" value="Unassembled WGS sequence"/>
</dbReference>
<evidence type="ECO:0000313" key="2">
    <source>
        <dbReference type="EMBL" id="PHP26390.1"/>
    </source>
</evidence>
<proteinExistence type="predicted"/>
<dbReference type="GO" id="GO:0016491">
    <property type="term" value="F:oxidoreductase activity"/>
    <property type="evidence" value="ECO:0007669"/>
    <property type="project" value="InterPro"/>
</dbReference>
<reference evidence="2 3" key="1">
    <citation type="submission" date="2017-08" db="EMBL/GenBank/DDBJ databases">
        <title>Draft Genome Sequence of Loktanella cinnabarina Strain XM1, Isolated from Coastal Surface Water.</title>
        <authorList>
            <person name="Ma R."/>
            <person name="Wang J."/>
            <person name="Wang Q."/>
            <person name="Ma Z."/>
            <person name="Li J."/>
            <person name="Chen L."/>
        </authorList>
    </citation>
    <scope>NUCLEOTIDE SEQUENCE [LARGE SCALE GENOMIC DNA]</scope>
    <source>
        <strain evidence="2 3">XM1</strain>
    </source>
</reference>
<feature type="domain" description="Amine oxidase" evidence="1">
    <location>
        <begin position="11"/>
        <end position="413"/>
    </location>
</feature>
<dbReference type="Gene3D" id="3.50.50.60">
    <property type="entry name" value="FAD/NAD(P)-binding domain"/>
    <property type="match status" value="1"/>
</dbReference>
<accession>A0A2G1MCJ6</accession>
<dbReference type="SUPFAM" id="SSF51905">
    <property type="entry name" value="FAD/NAD(P)-binding domain"/>
    <property type="match status" value="1"/>
</dbReference>
<protein>
    <recommendedName>
        <fullName evidence="1">Amine oxidase domain-containing protein</fullName>
    </recommendedName>
</protein>
<organism evidence="2 3">
    <name type="scientific">Limimaricola cinnabarinus</name>
    <dbReference type="NCBI Taxonomy" id="1125964"/>
    <lineage>
        <taxon>Bacteria</taxon>
        <taxon>Pseudomonadati</taxon>
        <taxon>Pseudomonadota</taxon>
        <taxon>Alphaproteobacteria</taxon>
        <taxon>Rhodobacterales</taxon>
        <taxon>Paracoccaceae</taxon>
        <taxon>Limimaricola</taxon>
    </lineage>
</organism>
<dbReference type="InterPro" id="IPR002937">
    <property type="entry name" value="Amino_oxidase"/>
</dbReference>
<dbReference type="Gene3D" id="3.90.660.20">
    <property type="entry name" value="Protoporphyrinogen oxidase, mitochondrial, domain 2"/>
    <property type="match status" value="1"/>
</dbReference>
<dbReference type="InterPro" id="IPR036188">
    <property type="entry name" value="FAD/NAD-bd_sf"/>
</dbReference>
<name>A0A2G1MCJ6_9RHOB</name>
<dbReference type="Gene3D" id="1.10.3110.10">
    <property type="entry name" value="protoporphyrinogen ix oxidase, domain 3"/>
    <property type="match status" value="1"/>
</dbReference>
<dbReference type="OrthoDB" id="7849608at2"/>
<keyword evidence="3" id="KW-1185">Reference proteome</keyword>
<dbReference type="InterPro" id="IPR050464">
    <property type="entry name" value="Zeta_carotene_desat/Oxidored"/>
</dbReference>
<comment type="caution">
    <text evidence="2">The sequence shown here is derived from an EMBL/GenBank/DDBJ whole genome shotgun (WGS) entry which is preliminary data.</text>
</comment>
<sequence>MRRVHVVGAGLAGIAAALALSERPGVQVVLHEATARAGGRAWSFHDARLDRRIDNGNHLVLSGNAEVMAHCARIGSQAALDIAARAEIDFLDIASGARWSLRLPTGPRDLLHGGLRLPSGTMRALPGDLLRLLRADAQTTVAQALPRRGPAWTRLWEPLTLAVLNAPPERAAAAPLAEMLRRSVLRGGGASRPVTMPLGLGPTLVDPALALLRQRGVRIVQRHALTGLSTRGARVTALRFGDDEVALGPDEAAILALPPEALSKLLAAPMPAPGESILNAHFRVAPDLAARMPPLLGLVSGLSHWIFRRDDVLSVTVSAAESCLAEADLQGETPEARIWREVARAAGTDAPPLAARLIRARAATAACDPAALAARPPRLPHDNLALAGDWLAPPLPQTIEAALLSGRAAARALHPG</sequence>
<dbReference type="AlphaFoldDB" id="A0A2G1MCJ6"/>
<dbReference type="PANTHER" id="PTHR42923">
    <property type="entry name" value="PROTOPORPHYRINOGEN OXIDASE"/>
    <property type="match status" value="1"/>
</dbReference>
<gene>
    <name evidence="2" type="ORF">CJ301_16605</name>
</gene>
<evidence type="ECO:0000313" key="3">
    <source>
        <dbReference type="Proteomes" id="UP000221860"/>
    </source>
</evidence>
<dbReference type="Pfam" id="PF01593">
    <property type="entry name" value="Amino_oxidase"/>
    <property type="match status" value="1"/>
</dbReference>
<dbReference type="RefSeq" id="WP_099278481.1">
    <property type="nucleotide sequence ID" value="NZ_KZ304979.1"/>
</dbReference>